<evidence type="ECO:0000313" key="3">
    <source>
        <dbReference type="Proteomes" id="UP001156973"/>
    </source>
</evidence>
<keyword evidence="1" id="KW-0812">Transmembrane</keyword>
<keyword evidence="1" id="KW-1133">Transmembrane helix</keyword>
<evidence type="ECO:0000313" key="2">
    <source>
        <dbReference type="EMBL" id="UVF62415.1"/>
    </source>
</evidence>
<dbReference type="Proteomes" id="UP001156973">
    <property type="component" value="Segment"/>
</dbReference>
<organism evidence="2 3">
    <name type="scientific">Nitrososphaeria virus YSH_922147</name>
    <dbReference type="NCBI Taxonomy" id="3071323"/>
    <lineage>
        <taxon>Viruses</taxon>
        <taxon>Duplodnaviria</taxon>
        <taxon>Heunggongvirae</taxon>
        <taxon>Uroviricota</taxon>
        <taxon>Caudoviricetes</taxon>
        <taxon>Juravirales</taxon>
        <taxon>Yangangviridae</taxon>
        <taxon>Mathaucavirus</taxon>
        <taxon>Mathaucavirus yangshanense</taxon>
    </lineage>
</organism>
<keyword evidence="1" id="KW-0472">Membrane</keyword>
<name>A0A976UAP1_9CAUD</name>
<reference evidence="2 3" key="1">
    <citation type="submission" date="2022-05" db="EMBL/GenBank/DDBJ databases">
        <title>Diverse viruses of marine archaea discovered using metagenomics.</title>
        <authorList>
            <person name="Zhou Y."/>
        </authorList>
    </citation>
    <scope>NUCLEOTIDE SEQUENCE [LARGE SCALE GENOMIC DNA]</scope>
    <source>
        <strain evidence="2">YSH_922147</strain>
    </source>
</reference>
<protein>
    <submittedName>
        <fullName evidence="2">Uncharacterized protein</fullName>
    </submittedName>
</protein>
<evidence type="ECO:0000256" key="1">
    <source>
        <dbReference type="SAM" id="Phobius"/>
    </source>
</evidence>
<proteinExistence type="predicted"/>
<accession>A0A976UAP1</accession>
<dbReference type="KEGG" id="vg:80544966"/>
<sequence>MIHKYTFIDYINSILMIIYGFPLYLKTKLTQNDKGDLK</sequence>
<keyword evidence="3" id="KW-1185">Reference proteome</keyword>
<feature type="transmembrane region" description="Helical" evidence="1">
    <location>
        <begin position="7"/>
        <end position="25"/>
    </location>
</feature>
<dbReference type="EMBL" id="ON649701">
    <property type="protein sequence ID" value="UVF62415.1"/>
    <property type="molecule type" value="Genomic_DNA"/>
</dbReference>